<keyword evidence="5" id="KW-1185">Reference proteome</keyword>
<dbReference type="AlphaFoldDB" id="A0A2I2G7G9"/>
<dbReference type="InterPro" id="IPR015590">
    <property type="entry name" value="Aldehyde_DH_dom"/>
</dbReference>
<evidence type="ECO:0000256" key="1">
    <source>
        <dbReference type="ARBA" id="ARBA00023002"/>
    </source>
</evidence>
<dbReference type="InterPro" id="IPR016162">
    <property type="entry name" value="Ald_DH_N"/>
</dbReference>
<keyword evidence="2" id="KW-0520">NAD</keyword>
<dbReference type="InterPro" id="IPR016161">
    <property type="entry name" value="Ald_DH/histidinol_DH"/>
</dbReference>
<dbReference type="RefSeq" id="XP_024704113.1">
    <property type="nucleotide sequence ID" value="XM_024853227.1"/>
</dbReference>
<evidence type="ECO:0000259" key="3">
    <source>
        <dbReference type="Pfam" id="PF00171"/>
    </source>
</evidence>
<accession>A0A2I2G7G9</accession>
<sequence>MSGVNARGNLVGLANSCVPPIRIRNEPNNTSPLKPKLHTINPILVLLTNLTLQPSLNPQVNEAICKALAANPAWETMSFPSRAAIFLRAAELLAAKYRYYIMAAVMLDQGKHFWQVDIDAAAETADVY</sequence>
<dbReference type="SUPFAM" id="SSF53720">
    <property type="entry name" value="ALDH-like"/>
    <property type="match status" value="1"/>
</dbReference>
<dbReference type="EMBL" id="MSFO01000004">
    <property type="protein sequence ID" value="PLB48811.1"/>
    <property type="molecule type" value="Genomic_DNA"/>
</dbReference>
<dbReference type="STRING" id="1392250.A0A2I2G7G9"/>
<dbReference type="PANTHER" id="PTHR42862:SF1">
    <property type="entry name" value="DELTA-1-PYRROLINE-5-CARBOXYLATE DEHYDROGENASE 2, ISOFORM A-RELATED"/>
    <property type="match status" value="1"/>
</dbReference>
<dbReference type="OrthoDB" id="4540711at2759"/>
<dbReference type="InterPro" id="IPR050485">
    <property type="entry name" value="Proline_metab_enzyme"/>
</dbReference>
<dbReference type="Gene3D" id="3.40.605.10">
    <property type="entry name" value="Aldehyde Dehydrogenase, Chain A, domain 1"/>
    <property type="match status" value="1"/>
</dbReference>
<name>A0A2I2G7G9_9EURO</name>
<dbReference type="Pfam" id="PF00171">
    <property type="entry name" value="Aldedh"/>
    <property type="match status" value="1"/>
</dbReference>
<reference evidence="4 5" key="1">
    <citation type="submission" date="2016-12" db="EMBL/GenBank/DDBJ databases">
        <title>The genomes of Aspergillus section Nigri reveals drivers in fungal speciation.</title>
        <authorList>
            <consortium name="DOE Joint Genome Institute"/>
            <person name="Vesth T.C."/>
            <person name="Nybo J."/>
            <person name="Theobald S."/>
            <person name="Brandl J."/>
            <person name="Frisvad J.C."/>
            <person name="Nielsen K.F."/>
            <person name="Lyhne E.K."/>
            <person name="Kogle M.E."/>
            <person name="Kuo A."/>
            <person name="Riley R."/>
            <person name="Clum A."/>
            <person name="Nolan M."/>
            <person name="Lipzen A."/>
            <person name="Salamov A."/>
            <person name="Henrissat B."/>
            <person name="Wiebenga A."/>
            <person name="De Vries R.P."/>
            <person name="Grigoriev I.V."/>
            <person name="Mortensen U.H."/>
            <person name="Andersen M.R."/>
            <person name="Baker S.E."/>
        </authorList>
    </citation>
    <scope>NUCLEOTIDE SEQUENCE [LARGE SCALE GENOMIC DNA]</scope>
    <source>
        <strain evidence="4 5">IBT 23096</strain>
    </source>
</reference>
<organism evidence="4 5">
    <name type="scientific">Aspergillus steynii IBT 23096</name>
    <dbReference type="NCBI Taxonomy" id="1392250"/>
    <lineage>
        <taxon>Eukaryota</taxon>
        <taxon>Fungi</taxon>
        <taxon>Dikarya</taxon>
        <taxon>Ascomycota</taxon>
        <taxon>Pezizomycotina</taxon>
        <taxon>Eurotiomycetes</taxon>
        <taxon>Eurotiomycetidae</taxon>
        <taxon>Eurotiales</taxon>
        <taxon>Aspergillaceae</taxon>
        <taxon>Aspergillus</taxon>
        <taxon>Aspergillus subgen. Circumdati</taxon>
    </lineage>
</organism>
<gene>
    <name evidence="4" type="ORF">P170DRAFT_475144</name>
</gene>
<dbReference type="GO" id="GO:0010133">
    <property type="term" value="P:L-proline catabolic process to L-glutamate"/>
    <property type="evidence" value="ECO:0007669"/>
    <property type="project" value="TreeGrafter"/>
</dbReference>
<dbReference type="PANTHER" id="PTHR42862">
    <property type="entry name" value="DELTA-1-PYRROLINE-5-CARBOXYLATE DEHYDROGENASE 1, ISOFORM A-RELATED"/>
    <property type="match status" value="1"/>
</dbReference>
<dbReference type="Proteomes" id="UP000234275">
    <property type="component" value="Unassembled WGS sequence"/>
</dbReference>
<proteinExistence type="predicted"/>
<comment type="caution">
    <text evidence="4">The sequence shown here is derived from an EMBL/GenBank/DDBJ whole genome shotgun (WGS) entry which is preliminary data.</text>
</comment>
<dbReference type="VEuPathDB" id="FungiDB:P170DRAFT_475144"/>
<protein>
    <recommendedName>
        <fullName evidence="3">Aldehyde dehydrogenase domain-containing protein</fullName>
    </recommendedName>
</protein>
<feature type="domain" description="Aldehyde dehydrogenase" evidence="3">
    <location>
        <begin position="54"/>
        <end position="120"/>
    </location>
</feature>
<evidence type="ECO:0000256" key="2">
    <source>
        <dbReference type="ARBA" id="ARBA00023027"/>
    </source>
</evidence>
<evidence type="ECO:0000313" key="4">
    <source>
        <dbReference type="EMBL" id="PLB48811.1"/>
    </source>
</evidence>
<dbReference type="GO" id="GO:0003842">
    <property type="term" value="F:L-glutamate gamma-semialdehyde dehydrogenase activity"/>
    <property type="evidence" value="ECO:0007669"/>
    <property type="project" value="TreeGrafter"/>
</dbReference>
<dbReference type="GO" id="GO:0005759">
    <property type="term" value="C:mitochondrial matrix"/>
    <property type="evidence" value="ECO:0007669"/>
    <property type="project" value="TreeGrafter"/>
</dbReference>
<keyword evidence="1" id="KW-0560">Oxidoreductase</keyword>
<evidence type="ECO:0000313" key="5">
    <source>
        <dbReference type="Proteomes" id="UP000234275"/>
    </source>
</evidence>
<dbReference type="GeneID" id="36560925"/>